<dbReference type="SUPFAM" id="SSF52096">
    <property type="entry name" value="ClpP/crotonase"/>
    <property type="match status" value="1"/>
</dbReference>
<evidence type="ECO:0000313" key="5">
    <source>
        <dbReference type="Proteomes" id="UP001321749"/>
    </source>
</evidence>
<sequence>MSETANASPLVSLESSSPHEPCGKIDQLVTKWVSENNIVPKDFPYPFNLFYPTVPPAPIKPSLAHACLKSVPLHADTALKQIEYLRPIFEWHSTLDYLKKPPAGYLSEGVDVLGELDKMAANLRGKGAKKYKKEFDFLADLYTLTSVRVRDFHFSYNTLLLDLFTFQMGVEFVSISKDGFASPEIFLRSDVEHVGAGYTPSPVYKIDGTPALDFLLKMSARNGAAHDPDARFNSLFPTLAKDDNIFWVMQDLHILHLEDSTKVQLQNGTVLRFDNTALVRGNFSGIKSGADLYDAFGTANGTTPEPFPYYVHQLASRNFTTPGTGYPSAVAQSDMSVVRAYLPDAAAASTLSDVAVLAVNNFVINPSPYQTPYPLDFGEQSFHETTTKFIEAARSANRSRLIIDLQGNQGGQLSVLAQLYFAFFPGETYLPYLTQFRAHPQFEFLLAQANRNSTHRGESPPSSSEDSEFLRMPWQSDTDTRLFIQPNSLPWYSSNISSFYGPLRTAGNGEYTSPSQENWTASRTIALPPPGSAPPFRAEDIVLLTDGLCGSACAIFVEMVTHRFRGKVRTVALGGRPGSGKKMQAVGMTKGGPILSPVLSLASVLSTVNASDTEVDLVDIRREGPPLRVSELPTGMTIRGMSIGVNLGNLIPWEEGPEGGPWDGRGKDMTPLQFRYEPADYRVFWTWEMMRDAEKVWEKVAEVAWK</sequence>
<dbReference type="PANTHER" id="PTHR37049">
    <property type="entry name" value="PEPTIDASE S41 FAMILY PROTEIN"/>
    <property type="match status" value="1"/>
</dbReference>
<accession>A0AAV9HDK4</accession>
<dbReference type="Pfam" id="PF23658">
    <property type="entry name" value="PDZ_CPAF_rel"/>
    <property type="match status" value="1"/>
</dbReference>
<dbReference type="AlphaFoldDB" id="A0AAV9HDK4"/>
<keyword evidence="5" id="KW-1185">Reference proteome</keyword>
<evidence type="ECO:0000313" key="4">
    <source>
        <dbReference type="EMBL" id="KAK4458622.1"/>
    </source>
</evidence>
<organism evidence="4 5">
    <name type="scientific">Cladorrhinum samala</name>
    <dbReference type="NCBI Taxonomy" id="585594"/>
    <lineage>
        <taxon>Eukaryota</taxon>
        <taxon>Fungi</taxon>
        <taxon>Dikarya</taxon>
        <taxon>Ascomycota</taxon>
        <taxon>Pezizomycotina</taxon>
        <taxon>Sordariomycetes</taxon>
        <taxon>Sordariomycetidae</taxon>
        <taxon>Sordariales</taxon>
        <taxon>Podosporaceae</taxon>
        <taxon>Cladorrhinum</taxon>
    </lineage>
</organism>
<gene>
    <name evidence="4" type="ORF">QBC42DRAFT_308458</name>
</gene>
<protein>
    <recommendedName>
        <fullName evidence="6">Tail specific protease domain-containing protein</fullName>
    </recommendedName>
</protein>
<feature type="region of interest" description="Disordered" evidence="1">
    <location>
        <begin position="1"/>
        <end position="21"/>
    </location>
</feature>
<feature type="compositionally biased region" description="Polar residues" evidence="1">
    <location>
        <begin position="1"/>
        <end position="18"/>
    </location>
</feature>
<dbReference type="Pfam" id="PF03572">
    <property type="entry name" value="Peptidase_S41"/>
    <property type="match status" value="1"/>
</dbReference>
<proteinExistence type="predicted"/>
<feature type="domain" description="Tail specific protease" evidence="2">
    <location>
        <begin position="381"/>
        <end position="568"/>
    </location>
</feature>
<reference evidence="4" key="2">
    <citation type="submission" date="2023-06" db="EMBL/GenBank/DDBJ databases">
        <authorList>
            <consortium name="Lawrence Berkeley National Laboratory"/>
            <person name="Mondo S.J."/>
            <person name="Hensen N."/>
            <person name="Bonometti L."/>
            <person name="Westerberg I."/>
            <person name="Brannstrom I.O."/>
            <person name="Guillou S."/>
            <person name="Cros-Aarteil S."/>
            <person name="Calhoun S."/>
            <person name="Haridas S."/>
            <person name="Kuo A."/>
            <person name="Pangilinan J."/>
            <person name="Riley R."/>
            <person name="Labutti K."/>
            <person name="Andreopoulos B."/>
            <person name="Lipzen A."/>
            <person name="Chen C."/>
            <person name="Yanf M."/>
            <person name="Daum C."/>
            <person name="Ng V."/>
            <person name="Clum A."/>
            <person name="Steindorff A."/>
            <person name="Ohm R."/>
            <person name="Martin F."/>
            <person name="Silar P."/>
            <person name="Natvig D."/>
            <person name="Lalanne C."/>
            <person name="Gautier V."/>
            <person name="Ament-Velasquez S.L."/>
            <person name="Kruys A."/>
            <person name="Hutchinson M.I."/>
            <person name="Powell A.J."/>
            <person name="Barry K."/>
            <person name="Miller A.N."/>
            <person name="Grigoriev I.V."/>
            <person name="Debuchy R."/>
            <person name="Gladieux P."/>
            <person name="Thoren M.H."/>
            <person name="Johannesson H."/>
        </authorList>
    </citation>
    <scope>NUCLEOTIDE SEQUENCE</scope>
    <source>
        <strain evidence="4">PSN324</strain>
    </source>
</reference>
<dbReference type="EMBL" id="MU865062">
    <property type="protein sequence ID" value="KAK4458622.1"/>
    <property type="molecule type" value="Genomic_DNA"/>
</dbReference>
<dbReference type="Gene3D" id="3.90.226.10">
    <property type="entry name" value="2-enoyl-CoA Hydratase, Chain A, domain 1"/>
    <property type="match status" value="1"/>
</dbReference>
<dbReference type="InterPro" id="IPR029045">
    <property type="entry name" value="ClpP/crotonase-like_dom_sf"/>
</dbReference>
<dbReference type="GO" id="GO:0008236">
    <property type="term" value="F:serine-type peptidase activity"/>
    <property type="evidence" value="ECO:0007669"/>
    <property type="project" value="InterPro"/>
</dbReference>
<dbReference type="PANTHER" id="PTHR37049:SF4">
    <property type="entry name" value="RHODANESE DOMAIN-CONTAINING PROTEIN"/>
    <property type="match status" value="1"/>
</dbReference>
<dbReference type="GO" id="GO:0006508">
    <property type="term" value="P:proteolysis"/>
    <property type="evidence" value="ECO:0007669"/>
    <property type="project" value="InterPro"/>
</dbReference>
<evidence type="ECO:0000259" key="2">
    <source>
        <dbReference type="Pfam" id="PF03572"/>
    </source>
</evidence>
<dbReference type="InterPro" id="IPR052766">
    <property type="entry name" value="S41A_metabolite_peptidase"/>
</dbReference>
<feature type="domain" description="CPAF-like PDZ" evidence="3">
    <location>
        <begin position="166"/>
        <end position="283"/>
    </location>
</feature>
<dbReference type="Proteomes" id="UP001321749">
    <property type="component" value="Unassembled WGS sequence"/>
</dbReference>
<evidence type="ECO:0000259" key="3">
    <source>
        <dbReference type="Pfam" id="PF23658"/>
    </source>
</evidence>
<reference evidence="4" key="1">
    <citation type="journal article" date="2023" name="Mol. Phylogenet. Evol.">
        <title>Genome-scale phylogeny and comparative genomics of the fungal order Sordariales.</title>
        <authorList>
            <person name="Hensen N."/>
            <person name="Bonometti L."/>
            <person name="Westerberg I."/>
            <person name="Brannstrom I.O."/>
            <person name="Guillou S."/>
            <person name="Cros-Aarteil S."/>
            <person name="Calhoun S."/>
            <person name="Haridas S."/>
            <person name="Kuo A."/>
            <person name="Mondo S."/>
            <person name="Pangilinan J."/>
            <person name="Riley R."/>
            <person name="LaButti K."/>
            <person name="Andreopoulos B."/>
            <person name="Lipzen A."/>
            <person name="Chen C."/>
            <person name="Yan M."/>
            <person name="Daum C."/>
            <person name="Ng V."/>
            <person name="Clum A."/>
            <person name="Steindorff A."/>
            <person name="Ohm R.A."/>
            <person name="Martin F."/>
            <person name="Silar P."/>
            <person name="Natvig D.O."/>
            <person name="Lalanne C."/>
            <person name="Gautier V."/>
            <person name="Ament-Velasquez S.L."/>
            <person name="Kruys A."/>
            <person name="Hutchinson M.I."/>
            <person name="Powell A.J."/>
            <person name="Barry K."/>
            <person name="Miller A.N."/>
            <person name="Grigoriev I.V."/>
            <person name="Debuchy R."/>
            <person name="Gladieux P."/>
            <person name="Hiltunen Thoren M."/>
            <person name="Johannesson H."/>
        </authorList>
    </citation>
    <scope>NUCLEOTIDE SEQUENCE</scope>
    <source>
        <strain evidence="4">PSN324</strain>
    </source>
</reference>
<dbReference type="InterPro" id="IPR056186">
    <property type="entry name" value="PDZ_CPAF-rel"/>
</dbReference>
<evidence type="ECO:0008006" key="6">
    <source>
        <dbReference type="Google" id="ProtNLM"/>
    </source>
</evidence>
<name>A0AAV9HDK4_9PEZI</name>
<dbReference type="InterPro" id="IPR005151">
    <property type="entry name" value="Tail-specific_protease"/>
</dbReference>
<evidence type="ECO:0000256" key="1">
    <source>
        <dbReference type="SAM" id="MobiDB-lite"/>
    </source>
</evidence>
<comment type="caution">
    <text evidence="4">The sequence shown here is derived from an EMBL/GenBank/DDBJ whole genome shotgun (WGS) entry which is preliminary data.</text>
</comment>